<dbReference type="PROSITE" id="PS00198">
    <property type="entry name" value="4FE4S_FER_1"/>
    <property type="match status" value="1"/>
</dbReference>
<dbReference type="Gene3D" id="3.40.50.620">
    <property type="entry name" value="HUPs"/>
    <property type="match status" value="1"/>
</dbReference>
<dbReference type="Gene3D" id="3.30.70.20">
    <property type="match status" value="1"/>
</dbReference>
<dbReference type="InterPro" id="IPR017900">
    <property type="entry name" value="4Fe4S_Fe_S_CS"/>
</dbReference>
<dbReference type="SUPFAM" id="SSF54862">
    <property type="entry name" value="4Fe-4S ferredoxins"/>
    <property type="match status" value="1"/>
</dbReference>
<keyword evidence="5" id="KW-0808">Transferase</keyword>
<feature type="domain" description="4Fe-4S ferredoxin-type" evidence="4">
    <location>
        <begin position="515"/>
        <end position="544"/>
    </location>
</feature>
<keyword evidence="3" id="KW-0411">Iron-sulfur</keyword>
<accession>A0A4R2LJC7</accession>
<sequence length="837" mass="96069">MYKITWDKETGGVLLHSRIVDGTLGISPRPVFWEELDLLKLNELGWKYPHTEAPLLWAINKQYWYLGELMFEAKGANIYDPAMIIFQPGKENVELKPVNVNKMLERNAEFMFLLESEAIEFIRETFIQYAGARKSVAKIAANQLDYEALAKRMEMKTKKKMAIVREDCDSFEIMPLNTAEEQGKKVFHTTKIDKFLASFSGGKDSQVVLDLCTRAIPSTEFEVIYSDTGYELPPSLKLYQKVQDHYHKHFPDLKFSLTRNHESVLNYWDKIGTPSDTLRWCCTIMKTAPLYRSLKNEDGKQLHVLTFEGVRAEESVRRSRYERIGKGVKHDTAINARPILHWNTVEIFLYLLKYHLPINPAYRLGKARVGCIICPYSTAWDDMIVNLRYSESLAPFLNRIEKLSSSSGVKDIQDYIKERKWKFRASGNILGNSSSVSFENKGTDFIARIKDPQLDILIWLPVLCPYSVYTKSDSECTGELNFEKKLYSFSINKSKKGVYFIIHNATNPNLQSLVRRVIYKTTYCISCEACEVECPTGALKVLPFVEIDKKKCIHCHRCLNFHEKGCVVATSVSTTINSNMKAKSGIDRYNTFGLKEEWLSVFFSDPESFFTENTAGLGVKQIPAMTNWLKEAEIIDDKKELTEVGKILSNAYVNEPDSVWEIIWVNLVRNSFIAHWFCSRIKPNSQYNKKLLTDMFMDEFQSAYGKRTVENAIAALVATFSNSPIGERFGLYVDEEKGTANRRNSMELSDLTVAYSTYRYAEDHNTKSLRVNDFYNEDNVSGIFVEFGFTKESAKKSFRNLNSTSNRVLIAELNMGLDSITLREDLSSMDILKQLVL</sequence>
<dbReference type="PROSITE" id="PS51379">
    <property type="entry name" value="4FE4S_FER_2"/>
    <property type="match status" value="1"/>
</dbReference>
<keyword evidence="2" id="KW-0408">Iron</keyword>
<dbReference type="PANTHER" id="PTHR43196">
    <property type="entry name" value="SULFATE ADENYLYLTRANSFERASE SUBUNIT 2"/>
    <property type="match status" value="1"/>
</dbReference>
<protein>
    <submittedName>
        <fullName evidence="5">3'-phosphoadenosine 5'-phosphosulfate sulfotransferase (PAPS reductase)/FAD synthetase</fullName>
    </submittedName>
</protein>
<dbReference type="GO" id="GO:0046872">
    <property type="term" value="F:metal ion binding"/>
    <property type="evidence" value="ECO:0007669"/>
    <property type="project" value="UniProtKB-KW"/>
</dbReference>
<evidence type="ECO:0000256" key="2">
    <source>
        <dbReference type="ARBA" id="ARBA00023004"/>
    </source>
</evidence>
<dbReference type="Pfam" id="PF00037">
    <property type="entry name" value="Fer4"/>
    <property type="match status" value="1"/>
</dbReference>
<gene>
    <name evidence="5" type="ORF">EV202_12255</name>
</gene>
<comment type="caution">
    <text evidence="5">The sequence shown here is derived from an EMBL/GenBank/DDBJ whole genome shotgun (WGS) entry which is preliminary data.</text>
</comment>
<dbReference type="AlphaFoldDB" id="A0A4R2LJC7"/>
<dbReference type="Proteomes" id="UP000295600">
    <property type="component" value="Unassembled WGS sequence"/>
</dbReference>
<dbReference type="Pfam" id="PF01507">
    <property type="entry name" value="PAPS_reduct"/>
    <property type="match status" value="1"/>
</dbReference>
<keyword evidence="1" id="KW-0479">Metal-binding</keyword>
<dbReference type="InterPro" id="IPR017896">
    <property type="entry name" value="4Fe4S_Fe-S-bd"/>
</dbReference>
<dbReference type="PANTHER" id="PTHR43196:SF2">
    <property type="entry name" value="PHOSPHOADENOSINE PHOSPHOSULFATE REDUCTASE"/>
    <property type="match status" value="1"/>
</dbReference>
<evidence type="ECO:0000313" key="5">
    <source>
        <dbReference type="EMBL" id="TCO89169.1"/>
    </source>
</evidence>
<evidence type="ECO:0000259" key="4">
    <source>
        <dbReference type="PROSITE" id="PS51379"/>
    </source>
</evidence>
<dbReference type="GO" id="GO:0016740">
    <property type="term" value="F:transferase activity"/>
    <property type="evidence" value="ECO:0007669"/>
    <property type="project" value="UniProtKB-KW"/>
</dbReference>
<evidence type="ECO:0000256" key="3">
    <source>
        <dbReference type="ARBA" id="ARBA00023014"/>
    </source>
</evidence>
<dbReference type="InterPro" id="IPR050128">
    <property type="entry name" value="Sulfate_adenylyltrnsfr_sub2"/>
</dbReference>
<evidence type="ECO:0000313" key="6">
    <source>
        <dbReference type="Proteomes" id="UP000295600"/>
    </source>
</evidence>
<dbReference type="RefSeq" id="WP_131927122.1">
    <property type="nucleotide sequence ID" value="NZ_SLXB01000022.1"/>
</dbReference>
<dbReference type="InterPro" id="IPR014729">
    <property type="entry name" value="Rossmann-like_a/b/a_fold"/>
</dbReference>
<evidence type="ECO:0000256" key="1">
    <source>
        <dbReference type="ARBA" id="ARBA00022723"/>
    </source>
</evidence>
<organism evidence="5 6">
    <name type="scientific">Prevotella heparinolytica</name>
    <dbReference type="NCBI Taxonomy" id="28113"/>
    <lineage>
        <taxon>Bacteria</taxon>
        <taxon>Pseudomonadati</taxon>
        <taxon>Bacteroidota</taxon>
        <taxon>Bacteroidia</taxon>
        <taxon>Bacteroidales</taxon>
        <taxon>Bacteroidaceae</taxon>
        <taxon>Bacteroides</taxon>
    </lineage>
</organism>
<dbReference type="SUPFAM" id="SSF52402">
    <property type="entry name" value="Adenine nucleotide alpha hydrolases-like"/>
    <property type="match status" value="1"/>
</dbReference>
<dbReference type="InterPro" id="IPR002500">
    <property type="entry name" value="PAPS_reduct_dom"/>
</dbReference>
<reference evidence="5 6" key="1">
    <citation type="submission" date="2019-03" db="EMBL/GenBank/DDBJ databases">
        <title>Genomic Encyclopedia of Type Strains, Phase IV (KMG-IV): sequencing the most valuable type-strain genomes for metagenomic binning, comparative biology and taxonomic classification.</title>
        <authorList>
            <person name="Goeker M."/>
        </authorList>
    </citation>
    <scope>NUCLEOTIDE SEQUENCE [LARGE SCALE GENOMIC DNA]</scope>
    <source>
        <strain evidence="5 6">DSM 23917</strain>
    </source>
</reference>
<dbReference type="GO" id="GO:0051536">
    <property type="term" value="F:iron-sulfur cluster binding"/>
    <property type="evidence" value="ECO:0007669"/>
    <property type="project" value="UniProtKB-KW"/>
</dbReference>
<proteinExistence type="predicted"/>
<dbReference type="EMBL" id="SLXB01000022">
    <property type="protein sequence ID" value="TCO89169.1"/>
    <property type="molecule type" value="Genomic_DNA"/>
</dbReference>
<name>A0A4R2LJC7_9BACE</name>